<accession>A0A1F6MVQ0</accession>
<reference evidence="1 2" key="1">
    <citation type="journal article" date="2016" name="Nat. Commun.">
        <title>Thousands of microbial genomes shed light on interconnected biogeochemical processes in an aquifer system.</title>
        <authorList>
            <person name="Anantharaman K."/>
            <person name="Brown C.T."/>
            <person name="Hug L.A."/>
            <person name="Sharon I."/>
            <person name="Castelle C.J."/>
            <person name="Probst A.J."/>
            <person name="Thomas B.C."/>
            <person name="Singh A."/>
            <person name="Wilkins M.J."/>
            <person name="Karaoz U."/>
            <person name="Brodie E.L."/>
            <person name="Williams K.H."/>
            <person name="Hubbard S.S."/>
            <person name="Banfield J.F."/>
        </authorList>
    </citation>
    <scope>NUCLEOTIDE SEQUENCE [LARGE SCALE GENOMIC DNA]</scope>
</reference>
<comment type="caution">
    <text evidence="1">The sequence shown here is derived from an EMBL/GenBank/DDBJ whole genome shotgun (WGS) entry which is preliminary data.</text>
</comment>
<dbReference type="Proteomes" id="UP000178347">
    <property type="component" value="Unassembled WGS sequence"/>
</dbReference>
<protein>
    <recommendedName>
        <fullName evidence="3">Barstar (barnase inhibitor) domain-containing protein</fullName>
    </recommendedName>
</protein>
<dbReference type="EMBL" id="MFQN01000003">
    <property type="protein sequence ID" value="OGH75747.1"/>
    <property type="molecule type" value="Genomic_DNA"/>
</dbReference>
<evidence type="ECO:0000313" key="1">
    <source>
        <dbReference type="EMBL" id="OGH75747.1"/>
    </source>
</evidence>
<dbReference type="InterPro" id="IPR035905">
    <property type="entry name" value="Barstar-like_sf"/>
</dbReference>
<proteinExistence type="predicted"/>
<sequence>MIKKYTVNLINVKSKADLLYCFNKIFDFAYPPVDSEKTNANWDSFDDSFQSLDTESKTFIDDPDRDKITGIHLVLENYKALDNIDPKDKKILEEIIEKNTHKENRYDELDFSYEIKS</sequence>
<dbReference type="AlphaFoldDB" id="A0A1F6MVQ0"/>
<dbReference type="SUPFAM" id="SSF52038">
    <property type="entry name" value="Barstar-related"/>
    <property type="match status" value="1"/>
</dbReference>
<organism evidence="1 2">
    <name type="scientific">Candidatus Magasanikbacteria bacterium RIFCSPLOWO2_12_FULL_43_12</name>
    <dbReference type="NCBI Taxonomy" id="1798692"/>
    <lineage>
        <taxon>Bacteria</taxon>
        <taxon>Candidatus Magasanikiibacteriota</taxon>
    </lineage>
</organism>
<dbReference type="STRING" id="1798692.A3G00_03325"/>
<gene>
    <name evidence="1" type="ORF">A3G00_03325</name>
</gene>
<name>A0A1F6MVQ0_9BACT</name>
<evidence type="ECO:0008006" key="3">
    <source>
        <dbReference type="Google" id="ProtNLM"/>
    </source>
</evidence>
<evidence type="ECO:0000313" key="2">
    <source>
        <dbReference type="Proteomes" id="UP000178347"/>
    </source>
</evidence>